<dbReference type="InterPro" id="IPR002213">
    <property type="entry name" value="UDP_glucos_trans"/>
</dbReference>
<dbReference type="PANTHER" id="PTHR11926">
    <property type="entry name" value="GLUCOSYL/GLUCURONOSYL TRANSFERASES"/>
    <property type="match status" value="1"/>
</dbReference>
<dbReference type="InterPro" id="IPR035595">
    <property type="entry name" value="UDP_glycos_trans_CS"/>
</dbReference>
<dbReference type="SUPFAM" id="SSF53756">
    <property type="entry name" value="UDP-Glycosyltransferase/glycogen phosphorylase"/>
    <property type="match status" value="1"/>
</dbReference>
<reference evidence="4 5" key="1">
    <citation type="journal article" date="2019" name="G3 (Bethesda)">
        <title>Sequencing of a Wild Apple (Malus baccata) Genome Unravels the Differences Between Cultivated and Wild Apple Species Regarding Disease Resistance and Cold Tolerance.</title>
        <authorList>
            <person name="Chen X."/>
        </authorList>
    </citation>
    <scope>NUCLEOTIDE SEQUENCE [LARGE SCALE GENOMIC DNA]</scope>
    <source>
        <strain evidence="5">cv. Shandingzi</strain>
        <tissue evidence="4">Leaves</tissue>
    </source>
</reference>
<accession>A0A540N4U8</accession>
<evidence type="ECO:0000313" key="5">
    <source>
        <dbReference type="Proteomes" id="UP000315295"/>
    </source>
</evidence>
<organism evidence="4 5">
    <name type="scientific">Malus baccata</name>
    <name type="common">Siberian crab apple</name>
    <name type="synonym">Pyrus baccata</name>
    <dbReference type="NCBI Taxonomy" id="106549"/>
    <lineage>
        <taxon>Eukaryota</taxon>
        <taxon>Viridiplantae</taxon>
        <taxon>Streptophyta</taxon>
        <taxon>Embryophyta</taxon>
        <taxon>Tracheophyta</taxon>
        <taxon>Spermatophyta</taxon>
        <taxon>Magnoliopsida</taxon>
        <taxon>eudicotyledons</taxon>
        <taxon>Gunneridae</taxon>
        <taxon>Pentapetalae</taxon>
        <taxon>rosids</taxon>
        <taxon>fabids</taxon>
        <taxon>Rosales</taxon>
        <taxon>Rosaceae</taxon>
        <taxon>Amygdaloideae</taxon>
        <taxon>Maleae</taxon>
        <taxon>Malus</taxon>
    </lineage>
</organism>
<proteinExistence type="inferred from homology"/>
<evidence type="ECO:0000256" key="1">
    <source>
        <dbReference type="ARBA" id="ARBA00009995"/>
    </source>
</evidence>
<sequence>MISGKKGEHVIPTELKMGTKERGLIVEWAPQEEVLAHKAVGGVLTQCGWNSILEGIWAGVPMLCWPRLAEQLVTSRWIGEVWRIGIDMKDTCERSMVEKMIRRLMEEGDEREQILRSVERFSKLARGAVTEGGSSYNNLDKLIQDLRNL</sequence>
<dbReference type="Gene3D" id="3.40.50.2000">
    <property type="entry name" value="Glycogen Phosphorylase B"/>
    <property type="match status" value="2"/>
</dbReference>
<dbReference type="PROSITE" id="PS00375">
    <property type="entry name" value="UDPGT"/>
    <property type="match status" value="1"/>
</dbReference>
<dbReference type="CDD" id="cd03784">
    <property type="entry name" value="GT1_Gtf-like"/>
    <property type="match status" value="1"/>
</dbReference>
<dbReference type="PANTHER" id="PTHR11926:SF1392">
    <property type="entry name" value="GLYCOSYLTRANSFERASE"/>
    <property type="match status" value="1"/>
</dbReference>
<evidence type="ECO:0000313" key="4">
    <source>
        <dbReference type="EMBL" id="TQE05563.1"/>
    </source>
</evidence>
<keyword evidence="3" id="KW-0328">Glycosyltransferase</keyword>
<keyword evidence="5" id="KW-1185">Reference proteome</keyword>
<comment type="similarity">
    <text evidence="1 3">Belongs to the UDP-glycosyltransferase family.</text>
</comment>
<protein>
    <submittedName>
        <fullName evidence="4">Uncharacterized protein</fullName>
    </submittedName>
</protein>
<evidence type="ECO:0000256" key="3">
    <source>
        <dbReference type="RuleBase" id="RU003718"/>
    </source>
</evidence>
<comment type="caution">
    <text evidence="4">The sequence shown here is derived from an EMBL/GenBank/DDBJ whole genome shotgun (WGS) entry which is preliminary data.</text>
</comment>
<dbReference type="AlphaFoldDB" id="A0A540N4U8"/>
<evidence type="ECO:0000256" key="2">
    <source>
        <dbReference type="ARBA" id="ARBA00022679"/>
    </source>
</evidence>
<name>A0A540N4U8_MALBA</name>
<dbReference type="Pfam" id="PF00201">
    <property type="entry name" value="UDPGT"/>
    <property type="match status" value="1"/>
</dbReference>
<dbReference type="EMBL" id="VIEB01000119">
    <property type="protein sequence ID" value="TQE05563.1"/>
    <property type="molecule type" value="Genomic_DNA"/>
</dbReference>
<dbReference type="STRING" id="106549.A0A540N4U8"/>
<dbReference type="GO" id="GO:0080044">
    <property type="term" value="F:quercetin 7-O-glucosyltransferase activity"/>
    <property type="evidence" value="ECO:0007669"/>
    <property type="project" value="TreeGrafter"/>
</dbReference>
<dbReference type="GO" id="GO:0080043">
    <property type="term" value="F:quercetin 3-O-glucosyltransferase activity"/>
    <property type="evidence" value="ECO:0007669"/>
    <property type="project" value="TreeGrafter"/>
</dbReference>
<keyword evidence="2 3" id="KW-0808">Transferase</keyword>
<gene>
    <name evidence="4" type="ORF">C1H46_008810</name>
</gene>
<dbReference type="Proteomes" id="UP000315295">
    <property type="component" value="Unassembled WGS sequence"/>
</dbReference>